<organism evidence="1 2">
    <name type="scientific">Macroventuria anomochaeta</name>
    <dbReference type="NCBI Taxonomy" id="301207"/>
    <lineage>
        <taxon>Eukaryota</taxon>
        <taxon>Fungi</taxon>
        <taxon>Dikarya</taxon>
        <taxon>Ascomycota</taxon>
        <taxon>Pezizomycotina</taxon>
        <taxon>Dothideomycetes</taxon>
        <taxon>Pleosporomycetidae</taxon>
        <taxon>Pleosporales</taxon>
        <taxon>Pleosporineae</taxon>
        <taxon>Didymellaceae</taxon>
        <taxon>Macroventuria</taxon>
    </lineage>
</organism>
<reference evidence="1" key="1">
    <citation type="journal article" date="2020" name="Stud. Mycol.">
        <title>101 Dothideomycetes genomes: a test case for predicting lifestyles and emergence of pathogens.</title>
        <authorList>
            <person name="Haridas S."/>
            <person name="Albert R."/>
            <person name="Binder M."/>
            <person name="Bloem J."/>
            <person name="Labutti K."/>
            <person name="Salamov A."/>
            <person name="Andreopoulos B."/>
            <person name="Baker S."/>
            <person name="Barry K."/>
            <person name="Bills G."/>
            <person name="Bluhm B."/>
            <person name="Cannon C."/>
            <person name="Castanera R."/>
            <person name="Culley D."/>
            <person name="Daum C."/>
            <person name="Ezra D."/>
            <person name="Gonzalez J."/>
            <person name="Henrissat B."/>
            <person name="Kuo A."/>
            <person name="Liang C."/>
            <person name="Lipzen A."/>
            <person name="Lutzoni F."/>
            <person name="Magnuson J."/>
            <person name="Mondo S."/>
            <person name="Nolan M."/>
            <person name="Ohm R."/>
            <person name="Pangilinan J."/>
            <person name="Park H.-J."/>
            <person name="Ramirez L."/>
            <person name="Alfaro M."/>
            <person name="Sun H."/>
            <person name="Tritt A."/>
            <person name="Yoshinaga Y."/>
            <person name="Zwiers L.-H."/>
            <person name="Turgeon B."/>
            <person name="Goodwin S."/>
            <person name="Spatafora J."/>
            <person name="Crous P."/>
            <person name="Grigoriev I."/>
        </authorList>
    </citation>
    <scope>NUCLEOTIDE SEQUENCE</scope>
    <source>
        <strain evidence="1">CBS 525.71</strain>
    </source>
</reference>
<sequence>LYLVTIGVIMLRCYVRCRVIKSFGNDDWAMLGAGVCATACFVCYMVQISLGLGNRLEFLEANAASYRELLKARLLHQVWVVVGLALVKVSICLFLLRLVMKKLYIQFLWGIIVFMFAFTIASVLTLVLQCAPIAAAWNYALRPPPIGVGNAKCYSLEVFTKIGLFNGVIHIATDILLAILPTPLIWSLQMDTRARVSLIAILSVGIFAAIAGIIRQINVGPLDEHDTYSIWNFIELHLGIIAASLPALKPL</sequence>
<comment type="caution">
    <text evidence="1">The sequence shown here is derived from an EMBL/GenBank/DDBJ whole genome shotgun (WGS) entry which is preliminary data.</text>
</comment>
<proteinExistence type="predicted"/>
<name>A0ACB6RLE6_9PLEO</name>
<accession>A0ACB6RLE6</accession>
<feature type="non-terminal residue" evidence="1">
    <location>
        <position position="251"/>
    </location>
</feature>
<evidence type="ECO:0000313" key="2">
    <source>
        <dbReference type="Proteomes" id="UP000799754"/>
    </source>
</evidence>
<feature type="non-terminal residue" evidence="1">
    <location>
        <position position="1"/>
    </location>
</feature>
<keyword evidence="2" id="KW-1185">Reference proteome</keyword>
<dbReference type="Proteomes" id="UP000799754">
    <property type="component" value="Unassembled WGS sequence"/>
</dbReference>
<evidence type="ECO:0000313" key="1">
    <source>
        <dbReference type="EMBL" id="KAF2621923.1"/>
    </source>
</evidence>
<gene>
    <name evidence="1" type="ORF">BU25DRAFT_296680</name>
</gene>
<protein>
    <submittedName>
        <fullName evidence="1">Uncharacterized protein</fullName>
    </submittedName>
</protein>
<dbReference type="EMBL" id="MU006749">
    <property type="protein sequence ID" value="KAF2621923.1"/>
    <property type="molecule type" value="Genomic_DNA"/>
</dbReference>